<accession>A0A8H7AT80</accession>
<comment type="caution">
    <text evidence="1">The sequence shown here is derived from an EMBL/GenBank/DDBJ whole genome shotgun (WGS) entry which is preliminary data.</text>
</comment>
<evidence type="ECO:0000313" key="2">
    <source>
        <dbReference type="Proteomes" id="UP000606974"/>
    </source>
</evidence>
<name>A0A8H7AT80_9EURO</name>
<dbReference type="AlphaFoldDB" id="A0A8H7AT80"/>
<dbReference type="Proteomes" id="UP000606974">
    <property type="component" value="Unassembled WGS sequence"/>
</dbReference>
<organism evidence="1 2">
    <name type="scientific">Endocarpon pusillum</name>
    <dbReference type="NCBI Taxonomy" id="364733"/>
    <lineage>
        <taxon>Eukaryota</taxon>
        <taxon>Fungi</taxon>
        <taxon>Dikarya</taxon>
        <taxon>Ascomycota</taxon>
        <taxon>Pezizomycotina</taxon>
        <taxon>Eurotiomycetes</taxon>
        <taxon>Chaetothyriomycetidae</taxon>
        <taxon>Verrucariales</taxon>
        <taxon>Verrucariaceae</taxon>
        <taxon>Endocarpon</taxon>
    </lineage>
</organism>
<evidence type="ECO:0000313" key="1">
    <source>
        <dbReference type="EMBL" id="KAF7513902.1"/>
    </source>
</evidence>
<protein>
    <submittedName>
        <fullName evidence="1">Uncharacterized protein</fullName>
    </submittedName>
</protein>
<gene>
    <name evidence="1" type="ORF">GJ744_006516</name>
</gene>
<dbReference type="EMBL" id="JAACFV010000003">
    <property type="protein sequence ID" value="KAF7513902.1"/>
    <property type="molecule type" value="Genomic_DNA"/>
</dbReference>
<sequence length="88" mass="9696">MTDIDQLSKPFAKNPRSCPLSVLKMLSAPRFDPDPTVTICCTAATCDVVFMSGRIQIVGNRRRLICRIMRETVANRAKSAATSSRVPL</sequence>
<proteinExistence type="predicted"/>
<reference evidence="1" key="1">
    <citation type="submission" date="2020-02" db="EMBL/GenBank/DDBJ databases">
        <authorList>
            <person name="Palmer J.M."/>
        </authorList>
    </citation>
    <scope>NUCLEOTIDE SEQUENCE</scope>
    <source>
        <strain evidence="1">EPUS1.4</strain>
        <tissue evidence="1">Thallus</tissue>
    </source>
</reference>
<keyword evidence="2" id="KW-1185">Reference proteome</keyword>